<comment type="cofactor">
    <cofactor evidence="1">
        <name>pyridoxal 5'-phosphate</name>
        <dbReference type="ChEBI" id="CHEBI:597326"/>
    </cofactor>
</comment>
<name>A0A382WSE2_9ZZZZ</name>
<dbReference type="AlphaFoldDB" id="A0A382WSE2"/>
<proteinExistence type="predicted"/>
<dbReference type="SUPFAM" id="SSF53383">
    <property type="entry name" value="PLP-dependent transferases"/>
    <property type="match status" value="1"/>
</dbReference>
<evidence type="ECO:0000256" key="2">
    <source>
        <dbReference type="ARBA" id="ARBA00022576"/>
    </source>
</evidence>
<dbReference type="GO" id="GO:1901605">
    <property type="term" value="P:alpha-amino acid metabolic process"/>
    <property type="evidence" value="ECO:0007669"/>
    <property type="project" value="TreeGrafter"/>
</dbReference>
<dbReference type="InterPro" id="IPR015422">
    <property type="entry name" value="PyrdxlP-dep_Trfase_small"/>
</dbReference>
<dbReference type="GO" id="GO:0008483">
    <property type="term" value="F:transaminase activity"/>
    <property type="evidence" value="ECO:0007669"/>
    <property type="project" value="UniProtKB-KW"/>
</dbReference>
<evidence type="ECO:0000313" key="6">
    <source>
        <dbReference type="EMBL" id="SVD61603.1"/>
    </source>
</evidence>
<dbReference type="Pfam" id="PF00155">
    <property type="entry name" value="Aminotran_1_2"/>
    <property type="match status" value="1"/>
</dbReference>
<accession>A0A382WSE2</accession>
<keyword evidence="2" id="KW-0032">Aminotransferase</keyword>
<dbReference type="GO" id="GO:0030170">
    <property type="term" value="F:pyridoxal phosphate binding"/>
    <property type="evidence" value="ECO:0007669"/>
    <property type="project" value="InterPro"/>
</dbReference>
<feature type="domain" description="Aminotransferase class I/classII large" evidence="5">
    <location>
        <begin position="49"/>
        <end position="218"/>
    </location>
</feature>
<evidence type="ECO:0000256" key="1">
    <source>
        <dbReference type="ARBA" id="ARBA00001933"/>
    </source>
</evidence>
<dbReference type="CDD" id="cd00609">
    <property type="entry name" value="AAT_like"/>
    <property type="match status" value="1"/>
</dbReference>
<dbReference type="InterPro" id="IPR015421">
    <property type="entry name" value="PyrdxlP-dep_Trfase_major"/>
</dbReference>
<reference evidence="6" key="1">
    <citation type="submission" date="2018-05" db="EMBL/GenBank/DDBJ databases">
        <authorList>
            <person name="Lanie J.A."/>
            <person name="Ng W.-L."/>
            <person name="Kazmierczak K.M."/>
            <person name="Andrzejewski T.M."/>
            <person name="Davidsen T.M."/>
            <person name="Wayne K.J."/>
            <person name="Tettelin H."/>
            <person name="Glass J.I."/>
            <person name="Rusch D."/>
            <person name="Podicherti R."/>
            <person name="Tsui H.-C.T."/>
            <person name="Winkler M.E."/>
        </authorList>
    </citation>
    <scope>NUCLEOTIDE SEQUENCE</scope>
</reference>
<keyword evidence="3" id="KW-0808">Transferase</keyword>
<dbReference type="EMBL" id="UINC01162059">
    <property type="protein sequence ID" value="SVD61603.1"/>
    <property type="molecule type" value="Genomic_DNA"/>
</dbReference>
<evidence type="ECO:0000256" key="4">
    <source>
        <dbReference type="ARBA" id="ARBA00022898"/>
    </source>
</evidence>
<dbReference type="InterPro" id="IPR050859">
    <property type="entry name" value="Class-I_PLP-dep_aminotransf"/>
</dbReference>
<evidence type="ECO:0000259" key="5">
    <source>
        <dbReference type="Pfam" id="PF00155"/>
    </source>
</evidence>
<organism evidence="6">
    <name type="scientific">marine metagenome</name>
    <dbReference type="NCBI Taxonomy" id="408172"/>
    <lineage>
        <taxon>unclassified sequences</taxon>
        <taxon>metagenomes</taxon>
        <taxon>ecological metagenomes</taxon>
    </lineage>
</organism>
<dbReference type="Gene3D" id="3.90.1150.10">
    <property type="entry name" value="Aspartate Aminotransferase, domain 1"/>
    <property type="match status" value="1"/>
</dbReference>
<feature type="non-terminal residue" evidence="6">
    <location>
        <position position="220"/>
    </location>
</feature>
<evidence type="ECO:0000256" key="3">
    <source>
        <dbReference type="ARBA" id="ARBA00022679"/>
    </source>
</evidence>
<protein>
    <recommendedName>
        <fullName evidence="5">Aminotransferase class I/classII large domain-containing protein</fullName>
    </recommendedName>
</protein>
<dbReference type="PANTHER" id="PTHR42790">
    <property type="entry name" value="AMINOTRANSFERASE"/>
    <property type="match status" value="1"/>
</dbReference>
<dbReference type="PANTHER" id="PTHR42790:SF19">
    <property type="entry name" value="KYNURENINE_ALPHA-AMINOADIPATE AMINOTRANSFERASE, MITOCHONDRIAL"/>
    <property type="match status" value="1"/>
</dbReference>
<dbReference type="InterPro" id="IPR004839">
    <property type="entry name" value="Aminotransferase_I/II_large"/>
</dbReference>
<dbReference type="InterPro" id="IPR015424">
    <property type="entry name" value="PyrdxlP-dep_Trfase"/>
</dbReference>
<gene>
    <name evidence="6" type="ORF">METZ01_LOCUS414457</name>
</gene>
<sequence>MTNKFSYDGLFTEKSEDLPISVVQHAKYDFAVAYPAPETLPMDGLVRALQVAVDARGDEIARQMAYYPHVKGSPELREFTSFKLDNDRGFKVNPDDIVLTNGSGEAIQLIIHAITEPGDTVITEQYVYGGTFNQLKKAQADIVGTPVDDQGIIPNLLEELIIRLIKENRNPKYLYSIPEHQNPMGPTLPLERKKQILEILNKYSMPVIEDECYVDLRFEG</sequence>
<keyword evidence="4" id="KW-0663">Pyridoxal phosphate</keyword>
<dbReference type="Gene3D" id="3.40.640.10">
    <property type="entry name" value="Type I PLP-dependent aspartate aminotransferase-like (Major domain)"/>
    <property type="match status" value="1"/>
</dbReference>